<evidence type="ECO:0000313" key="3">
    <source>
        <dbReference type="EMBL" id="KAG2494724.1"/>
    </source>
</evidence>
<keyword evidence="2" id="KW-1133">Transmembrane helix</keyword>
<proteinExistence type="predicted"/>
<evidence type="ECO:0000256" key="1">
    <source>
        <dbReference type="SAM" id="MobiDB-lite"/>
    </source>
</evidence>
<feature type="compositionally biased region" description="Gly residues" evidence="1">
    <location>
        <begin position="179"/>
        <end position="198"/>
    </location>
</feature>
<evidence type="ECO:0000256" key="2">
    <source>
        <dbReference type="SAM" id="Phobius"/>
    </source>
</evidence>
<organism evidence="3 4">
    <name type="scientific">Edaphochlamys debaryana</name>
    <dbReference type="NCBI Taxonomy" id="47281"/>
    <lineage>
        <taxon>Eukaryota</taxon>
        <taxon>Viridiplantae</taxon>
        <taxon>Chlorophyta</taxon>
        <taxon>core chlorophytes</taxon>
        <taxon>Chlorophyceae</taxon>
        <taxon>CS clade</taxon>
        <taxon>Chlamydomonadales</taxon>
        <taxon>Chlamydomonadales incertae sedis</taxon>
        <taxon>Edaphochlamys</taxon>
    </lineage>
</organism>
<dbReference type="Proteomes" id="UP000612055">
    <property type="component" value="Unassembled WGS sequence"/>
</dbReference>
<protein>
    <submittedName>
        <fullName evidence="3">Uncharacterized protein</fullName>
    </submittedName>
</protein>
<sequence length="282" mass="28928">MPSIDACHTAYRALLVLLAATGATAYGILGLLLRRPRRSTSLREHKAGRGTPLARVVANCEARWLLEDLQTALQGDAPAMQRVGGLLAAGCGVRGHDPEEAEAWVQTAMALQSYKEPALRPGLPQTAAQHTAGTGRYAAQPGAWVDRGDTCGGSDSEPSSEDEEDAEEDEAQEPAAGFSGRGGLSGGGSLASGRGSGAAGLLKRSRSWSQAAGGGLGVVSLGLGHTAVGIPRPQTEAAALQVQAIPSAGGAQAQAQGPAQQARRMAVLRGRRRLSLCEQELG</sequence>
<dbReference type="EMBL" id="JAEHOE010000029">
    <property type="protein sequence ID" value="KAG2494724.1"/>
    <property type="molecule type" value="Genomic_DNA"/>
</dbReference>
<feature type="transmembrane region" description="Helical" evidence="2">
    <location>
        <begin position="12"/>
        <end position="33"/>
    </location>
</feature>
<accession>A0A836C0Q8</accession>
<keyword evidence="4" id="KW-1185">Reference proteome</keyword>
<feature type="region of interest" description="Disordered" evidence="1">
    <location>
        <begin position="122"/>
        <end position="198"/>
    </location>
</feature>
<feature type="compositionally biased region" description="Acidic residues" evidence="1">
    <location>
        <begin position="158"/>
        <end position="172"/>
    </location>
</feature>
<keyword evidence="2" id="KW-0472">Membrane</keyword>
<comment type="caution">
    <text evidence="3">The sequence shown here is derived from an EMBL/GenBank/DDBJ whole genome shotgun (WGS) entry which is preliminary data.</text>
</comment>
<name>A0A836C0Q8_9CHLO</name>
<keyword evidence="2" id="KW-0812">Transmembrane</keyword>
<dbReference type="OrthoDB" id="549784at2759"/>
<dbReference type="AlphaFoldDB" id="A0A836C0Q8"/>
<reference evidence="3" key="1">
    <citation type="journal article" date="2020" name="bioRxiv">
        <title>Comparative genomics of Chlamydomonas.</title>
        <authorList>
            <person name="Craig R.J."/>
            <person name="Hasan A.R."/>
            <person name="Ness R.W."/>
            <person name="Keightley P.D."/>
        </authorList>
    </citation>
    <scope>NUCLEOTIDE SEQUENCE</scope>
    <source>
        <strain evidence="3">CCAP 11/70</strain>
    </source>
</reference>
<gene>
    <name evidence="3" type="ORF">HYH03_007238</name>
</gene>
<evidence type="ECO:0000313" key="4">
    <source>
        <dbReference type="Proteomes" id="UP000612055"/>
    </source>
</evidence>